<dbReference type="NCBIfam" id="TIGR00756">
    <property type="entry name" value="PPR"/>
    <property type="match status" value="1"/>
</dbReference>
<dbReference type="PANTHER" id="PTHR45717">
    <property type="entry name" value="OS12G0527900 PROTEIN"/>
    <property type="match status" value="1"/>
</dbReference>
<dbReference type="AlphaFoldDB" id="A0A2P2IM06"/>
<evidence type="ECO:0000256" key="2">
    <source>
        <dbReference type="ARBA" id="ARBA00022737"/>
    </source>
</evidence>
<dbReference type="GO" id="GO:0003729">
    <property type="term" value="F:mRNA binding"/>
    <property type="evidence" value="ECO:0007669"/>
    <property type="project" value="UniProtKB-ARBA"/>
</dbReference>
<dbReference type="InterPro" id="IPR011990">
    <property type="entry name" value="TPR-like_helical_dom_sf"/>
</dbReference>
<organism evidence="5">
    <name type="scientific">Rhizophora mucronata</name>
    <name type="common">Asiatic mangrove</name>
    <dbReference type="NCBI Taxonomy" id="61149"/>
    <lineage>
        <taxon>Eukaryota</taxon>
        <taxon>Viridiplantae</taxon>
        <taxon>Streptophyta</taxon>
        <taxon>Embryophyta</taxon>
        <taxon>Tracheophyta</taxon>
        <taxon>Spermatophyta</taxon>
        <taxon>Magnoliopsida</taxon>
        <taxon>eudicotyledons</taxon>
        <taxon>Gunneridae</taxon>
        <taxon>Pentapetalae</taxon>
        <taxon>rosids</taxon>
        <taxon>fabids</taxon>
        <taxon>Malpighiales</taxon>
        <taxon>Rhizophoraceae</taxon>
        <taxon>Rhizophora</taxon>
    </lineage>
</organism>
<dbReference type="Gene3D" id="1.25.40.10">
    <property type="entry name" value="Tetratricopeptide repeat domain"/>
    <property type="match status" value="1"/>
</dbReference>
<dbReference type="SUPFAM" id="SSF48452">
    <property type="entry name" value="TPR-like"/>
    <property type="match status" value="1"/>
</dbReference>
<reference evidence="5" key="1">
    <citation type="submission" date="2018-02" db="EMBL/GenBank/DDBJ databases">
        <title>Rhizophora mucronata_Transcriptome.</title>
        <authorList>
            <person name="Meera S.P."/>
            <person name="Sreeshan A."/>
            <person name="Augustine A."/>
        </authorList>
    </citation>
    <scope>NUCLEOTIDE SEQUENCE</scope>
    <source>
        <tissue evidence="5">Leaf</tissue>
    </source>
</reference>
<dbReference type="PROSITE" id="PS51375">
    <property type="entry name" value="PPR"/>
    <property type="match status" value="1"/>
</dbReference>
<comment type="similarity">
    <text evidence="1">Belongs to the PPR family. P subfamily.</text>
</comment>
<dbReference type="Pfam" id="PF13041">
    <property type="entry name" value="PPR_2"/>
    <property type="match status" value="1"/>
</dbReference>
<keyword evidence="2" id="KW-0677">Repeat</keyword>
<evidence type="ECO:0000256" key="4">
    <source>
        <dbReference type="SAM" id="MobiDB-lite"/>
    </source>
</evidence>
<dbReference type="PANTHER" id="PTHR45717:SF10">
    <property type="entry name" value="OS10G0501000 PROTEIN"/>
    <property type="match status" value="1"/>
</dbReference>
<dbReference type="EMBL" id="GGEC01001796">
    <property type="protein sequence ID" value="MBW82279.1"/>
    <property type="molecule type" value="Transcribed_RNA"/>
</dbReference>
<name>A0A2P2IM06_RHIMU</name>
<feature type="region of interest" description="Disordered" evidence="4">
    <location>
        <begin position="226"/>
        <end position="249"/>
    </location>
</feature>
<feature type="repeat" description="PPR" evidence="3">
    <location>
        <begin position="84"/>
        <end position="118"/>
    </location>
</feature>
<sequence>MQLIKKSEKLIYKRTSTAYEFLINEYAAMGKKDEVLRIWELYKKNDIAYKSGYSNIISALLKFDDFESAEKMADEWEFQRLKRDMRIPNLLVNAYCQKGLVEKAEALINRVASKGIEPNAWTWRFLARGYYQKDQIPDAVENMKRAMLGSGPGWKSNSFLANSLLYLREGGLEKAEEFLKLLRDNDLISLDVQRQLLDHVKDGTPISDVRMSLDDNSLVIKCNTPTSSRPEELSIDGKSSRENLSGIGI</sequence>
<accession>A0A2P2IM06</accession>
<protein>
    <recommendedName>
        <fullName evidence="6">Pentatricopeptide repeat-containing protein</fullName>
    </recommendedName>
</protein>
<dbReference type="GO" id="GO:0005739">
    <property type="term" value="C:mitochondrion"/>
    <property type="evidence" value="ECO:0007669"/>
    <property type="project" value="TreeGrafter"/>
</dbReference>
<dbReference type="InterPro" id="IPR002885">
    <property type="entry name" value="PPR_rpt"/>
</dbReference>
<evidence type="ECO:0000256" key="1">
    <source>
        <dbReference type="ARBA" id="ARBA00007626"/>
    </source>
</evidence>
<evidence type="ECO:0008006" key="6">
    <source>
        <dbReference type="Google" id="ProtNLM"/>
    </source>
</evidence>
<proteinExistence type="inferred from homology"/>
<evidence type="ECO:0000256" key="3">
    <source>
        <dbReference type="PROSITE-ProRule" id="PRU00708"/>
    </source>
</evidence>
<evidence type="ECO:0000313" key="5">
    <source>
        <dbReference type="EMBL" id="MBW82279.1"/>
    </source>
</evidence>